<evidence type="ECO:0008006" key="8">
    <source>
        <dbReference type="Google" id="ProtNLM"/>
    </source>
</evidence>
<feature type="compositionally biased region" description="Low complexity" evidence="5">
    <location>
        <begin position="325"/>
        <end position="335"/>
    </location>
</feature>
<organism evidence="6 7">
    <name type="scientific">Pseudozyma flocculosa PF-1</name>
    <dbReference type="NCBI Taxonomy" id="1277687"/>
    <lineage>
        <taxon>Eukaryota</taxon>
        <taxon>Fungi</taxon>
        <taxon>Dikarya</taxon>
        <taxon>Basidiomycota</taxon>
        <taxon>Ustilaginomycotina</taxon>
        <taxon>Ustilaginomycetes</taxon>
        <taxon>Ustilaginales</taxon>
        <taxon>Ustilaginaceae</taxon>
        <taxon>Pseudozyma</taxon>
    </lineage>
</organism>
<dbReference type="PANTHER" id="PTHR11808:SF35">
    <property type="entry name" value="CYSTATHIONINE GAMMA-SYNTHASE (AFU_ORTHOLOGUE AFUA_7G01590)"/>
    <property type="match status" value="1"/>
</dbReference>
<dbReference type="Gene3D" id="3.40.640.10">
    <property type="entry name" value="Type I PLP-dependent aspartate aminotransferase-like (Major domain)"/>
    <property type="match status" value="1"/>
</dbReference>
<feature type="region of interest" description="Disordered" evidence="5">
    <location>
        <begin position="304"/>
        <end position="376"/>
    </location>
</feature>
<dbReference type="GO" id="GO:0016846">
    <property type="term" value="F:carbon-sulfur lyase activity"/>
    <property type="evidence" value="ECO:0007669"/>
    <property type="project" value="TreeGrafter"/>
</dbReference>
<dbReference type="PANTHER" id="PTHR11808">
    <property type="entry name" value="TRANS-SULFURATION ENZYME FAMILY MEMBER"/>
    <property type="match status" value="1"/>
</dbReference>
<dbReference type="GO" id="GO:0005737">
    <property type="term" value="C:cytoplasm"/>
    <property type="evidence" value="ECO:0007669"/>
    <property type="project" value="TreeGrafter"/>
</dbReference>
<protein>
    <recommendedName>
        <fullName evidence="8">Cystathionine gamma-synthase</fullName>
    </recommendedName>
</protein>
<keyword evidence="2 3" id="KW-0663">Pyridoxal phosphate</keyword>
<proteinExistence type="inferred from homology"/>
<comment type="similarity">
    <text evidence="4">Belongs to the trans-sulfuration enzymes family.</text>
</comment>
<dbReference type="AlphaFoldDB" id="A0A061HD82"/>
<evidence type="ECO:0000256" key="3">
    <source>
        <dbReference type="PIRSR" id="PIRSR001434-2"/>
    </source>
</evidence>
<sequence>MVDQHNIASAHGGLPAPGLATQLLHRDDVDHLAHPNHPIAPTLTTSTTFRAPHPDSAAAAHMRSAVAGEVDFDFQDPPTHVYSRYSQDTNLRAEKVLSSLLRGHALTYASGLNAAYAALLFYSPSVVAIRNGYHGVHASLKLYSRGRDVKVIDLDAEYPRFAPEKQRDGGLLVWVETPLNPTGEARDLSLYSERTRAAGGSLVVDSTFAPPPLTDPFAFGADMVMHSGTKYFGGHSDVLCGVLAVKDKADWDALWHDRTYLGSTLGSLEAYLLLRSLRTLTLRVQRQSETATKLAQWLHSLSLPSKSSDTSSGDTGEQQSPPPSSSSSTSPSSISGGKVIGRTWHGSLQPRQDTDLDPLAKSEGLGFDPRQQMPGGWSPTFAFRTTKPEYARMLPHLLRYFTPATSLGGVESLMEHRIVSDPGEDARLIRVSVGLEDFEDLRADIAQGLETLLKAEQEQQRQL</sequence>
<evidence type="ECO:0000256" key="5">
    <source>
        <dbReference type="SAM" id="MobiDB-lite"/>
    </source>
</evidence>
<feature type="compositionally biased region" description="Low complexity" evidence="5">
    <location>
        <begin position="304"/>
        <end position="316"/>
    </location>
</feature>
<dbReference type="Pfam" id="PF01053">
    <property type="entry name" value="Cys_Met_Meta_PP"/>
    <property type="match status" value="2"/>
</dbReference>
<dbReference type="SUPFAM" id="SSF53383">
    <property type="entry name" value="PLP-dependent transferases"/>
    <property type="match status" value="2"/>
</dbReference>
<dbReference type="InterPro" id="IPR000277">
    <property type="entry name" value="Cys/Met-Metab_PyrdxlP-dep_enz"/>
</dbReference>
<evidence type="ECO:0000313" key="6">
    <source>
        <dbReference type="EMBL" id="EPQ28561.1"/>
    </source>
</evidence>
<dbReference type="PIRSF" id="PIRSF001434">
    <property type="entry name" value="CGS"/>
    <property type="match status" value="1"/>
</dbReference>
<dbReference type="PROSITE" id="PS00868">
    <property type="entry name" value="CYS_MET_METAB_PP"/>
    <property type="match status" value="1"/>
</dbReference>
<dbReference type="GeneID" id="19317972"/>
<dbReference type="OrthoDB" id="3512640at2759"/>
<dbReference type="GO" id="GO:0030170">
    <property type="term" value="F:pyridoxal phosphate binding"/>
    <property type="evidence" value="ECO:0007669"/>
    <property type="project" value="InterPro"/>
</dbReference>
<dbReference type="InterPro" id="IPR015424">
    <property type="entry name" value="PyrdxlP-dep_Trfase"/>
</dbReference>
<evidence type="ECO:0000313" key="7">
    <source>
        <dbReference type="Proteomes" id="UP000053664"/>
    </source>
</evidence>
<dbReference type="InterPro" id="IPR015421">
    <property type="entry name" value="PyrdxlP-dep_Trfase_major"/>
</dbReference>
<feature type="modified residue" description="N6-(pyridoxal phosphate)lysine" evidence="3">
    <location>
        <position position="230"/>
    </location>
</feature>
<dbReference type="InterPro" id="IPR015422">
    <property type="entry name" value="PyrdxlP-dep_Trfase_small"/>
</dbReference>
<dbReference type="GO" id="GO:0019346">
    <property type="term" value="P:transsulfuration"/>
    <property type="evidence" value="ECO:0007669"/>
    <property type="project" value="InterPro"/>
</dbReference>
<dbReference type="HOGENOM" id="CLU_018986_3_0_1"/>
<accession>A0A061HD82</accession>
<dbReference type="KEGG" id="pfp:PFL1_03865"/>
<evidence type="ECO:0000256" key="1">
    <source>
        <dbReference type="ARBA" id="ARBA00001933"/>
    </source>
</evidence>
<dbReference type="InterPro" id="IPR054542">
    <property type="entry name" value="Cys_met_metab_PP"/>
</dbReference>
<dbReference type="Gene3D" id="3.90.1150.10">
    <property type="entry name" value="Aspartate Aminotransferase, domain 1"/>
    <property type="match status" value="1"/>
</dbReference>
<gene>
    <name evidence="6" type="ORF">PFL1_03865</name>
</gene>
<dbReference type="Proteomes" id="UP000053664">
    <property type="component" value="Unassembled WGS sequence"/>
</dbReference>
<dbReference type="eggNOG" id="KOG0053">
    <property type="taxonomic scope" value="Eukaryota"/>
</dbReference>
<evidence type="ECO:0000256" key="2">
    <source>
        <dbReference type="ARBA" id="ARBA00022898"/>
    </source>
</evidence>
<reference evidence="6 7" key="1">
    <citation type="journal article" date="2013" name="Plant Cell">
        <title>The transition from a phytopathogenic smut ancestor to an anamorphic biocontrol agent deciphered by comparative whole-genome analysis.</title>
        <authorList>
            <person name="Lefebvre F."/>
            <person name="Joly D.L."/>
            <person name="Labbe C."/>
            <person name="Teichmann B."/>
            <person name="Linning R."/>
            <person name="Belzile F."/>
            <person name="Bakkeren G."/>
            <person name="Belanger R.R."/>
        </authorList>
    </citation>
    <scope>NUCLEOTIDE SEQUENCE [LARGE SCALE GENOMIC DNA]</scope>
    <source>
        <strain evidence="6 7">PF-1</strain>
    </source>
</reference>
<comment type="cofactor">
    <cofactor evidence="1 4">
        <name>pyridoxal 5'-phosphate</name>
        <dbReference type="ChEBI" id="CHEBI:597326"/>
    </cofactor>
</comment>
<dbReference type="EMBL" id="KE361634">
    <property type="protein sequence ID" value="EPQ28561.1"/>
    <property type="molecule type" value="Genomic_DNA"/>
</dbReference>
<dbReference type="RefSeq" id="XP_007879579.1">
    <property type="nucleotide sequence ID" value="XM_007881388.1"/>
</dbReference>
<name>A0A061HD82_9BASI</name>
<evidence type="ECO:0000256" key="4">
    <source>
        <dbReference type="RuleBase" id="RU362118"/>
    </source>
</evidence>